<dbReference type="GeneID" id="63725091"/>
<evidence type="ECO:0000313" key="1">
    <source>
        <dbReference type="EMBL" id="OJI96415.1"/>
    </source>
</evidence>
<name>A0A1L9P4G9_ASPVE</name>
<sequence>MFDIGAQIQRLACACLTIVHDIFDSVLYPDSDSTPTSEEDLHDATYSFSWVKEYRVYRALWYMCYHSDLHGALNQWHWPSESIYRLSEPAIMLHVMESSIVYQIWRAELWLECLGLRCVPAPRWFRSWGGPLTLFPNIKSFSCAEYPAWPFLALPAESDGSDIRGRTFHPSQAGFES</sequence>
<reference evidence="2" key="1">
    <citation type="journal article" date="2017" name="Genome Biol.">
        <title>Comparative genomics reveals high biological diversity and specific adaptations in the industrially and medically important fungal genus Aspergillus.</title>
        <authorList>
            <person name="de Vries R.P."/>
            <person name="Riley R."/>
            <person name="Wiebenga A."/>
            <person name="Aguilar-Osorio G."/>
            <person name="Amillis S."/>
            <person name="Uchima C.A."/>
            <person name="Anderluh G."/>
            <person name="Asadollahi M."/>
            <person name="Askin M."/>
            <person name="Barry K."/>
            <person name="Battaglia E."/>
            <person name="Bayram O."/>
            <person name="Benocci T."/>
            <person name="Braus-Stromeyer S.A."/>
            <person name="Caldana C."/>
            <person name="Canovas D."/>
            <person name="Cerqueira G.C."/>
            <person name="Chen F."/>
            <person name="Chen W."/>
            <person name="Choi C."/>
            <person name="Clum A."/>
            <person name="Dos Santos R.A."/>
            <person name="Damasio A.R."/>
            <person name="Diallinas G."/>
            <person name="Emri T."/>
            <person name="Fekete E."/>
            <person name="Flipphi M."/>
            <person name="Freyberg S."/>
            <person name="Gallo A."/>
            <person name="Gournas C."/>
            <person name="Habgood R."/>
            <person name="Hainaut M."/>
            <person name="Harispe M.L."/>
            <person name="Henrissat B."/>
            <person name="Hilden K.S."/>
            <person name="Hope R."/>
            <person name="Hossain A."/>
            <person name="Karabika E."/>
            <person name="Karaffa L."/>
            <person name="Karanyi Z."/>
            <person name="Krasevec N."/>
            <person name="Kuo A."/>
            <person name="Kusch H."/>
            <person name="LaButti K."/>
            <person name="Lagendijk E.L."/>
            <person name="Lapidus A."/>
            <person name="Levasseur A."/>
            <person name="Lindquist E."/>
            <person name="Lipzen A."/>
            <person name="Logrieco A.F."/>
            <person name="MacCabe A."/>
            <person name="Maekelae M.R."/>
            <person name="Malavazi I."/>
            <person name="Melin P."/>
            <person name="Meyer V."/>
            <person name="Mielnichuk N."/>
            <person name="Miskei M."/>
            <person name="Molnar A.P."/>
            <person name="Mule G."/>
            <person name="Ngan C.Y."/>
            <person name="Orejas M."/>
            <person name="Orosz E."/>
            <person name="Ouedraogo J.P."/>
            <person name="Overkamp K.M."/>
            <person name="Park H.-S."/>
            <person name="Perrone G."/>
            <person name="Piumi F."/>
            <person name="Punt P.J."/>
            <person name="Ram A.F."/>
            <person name="Ramon A."/>
            <person name="Rauscher S."/>
            <person name="Record E."/>
            <person name="Riano-Pachon D.M."/>
            <person name="Robert V."/>
            <person name="Roehrig J."/>
            <person name="Ruller R."/>
            <person name="Salamov A."/>
            <person name="Salih N.S."/>
            <person name="Samson R.A."/>
            <person name="Sandor E."/>
            <person name="Sanguinetti M."/>
            <person name="Schuetze T."/>
            <person name="Sepcic K."/>
            <person name="Shelest E."/>
            <person name="Sherlock G."/>
            <person name="Sophianopoulou V."/>
            <person name="Squina F.M."/>
            <person name="Sun H."/>
            <person name="Susca A."/>
            <person name="Todd R.B."/>
            <person name="Tsang A."/>
            <person name="Unkles S.E."/>
            <person name="van de Wiele N."/>
            <person name="van Rossen-Uffink D."/>
            <person name="Oliveira J.V."/>
            <person name="Vesth T.C."/>
            <person name="Visser J."/>
            <person name="Yu J.-H."/>
            <person name="Zhou M."/>
            <person name="Andersen M.R."/>
            <person name="Archer D.B."/>
            <person name="Baker S.E."/>
            <person name="Benoit I."/>
            <person name="Brakhage A.A."/>
            <person name="Braus G.H."/>
            <person name="Fischer R."/>
            <person name="Frisvad J.C."/>
            <person name="Goldman G.H."/>
            <person name="Houbraken J."/>
            <person name="Oakley B."/>
            <person name="Pocsi I."/>
            <person name="Scazzocchio C."/>
            <person name="Seiboth B."/>
            <person name="vanKuyk P.A."/>
            <person name="Wortman J."/>
            <person name="Dyer P.S."/>
            <person name="Grigoriev I.V."/>
        </authorList>
    </citation>
    <scope>NUCLEOTIDE SEQUENCE [LARGE SCALE GENOMIC DNA]</scope>
    <source>
        <strain evidence="2">CBS 583.65</strain>
    </source>
</reference>
<accession>A0A1L9P4G9</accession>
<gene>
    <name evidence="1" type="ORF">ASPVEDRAFT_237297</name>
</gene>
<dbReference type="OrthoDB" id="4358152at2759"/>
<protein>
    <submittedName>
        <fullName evidence="1">Uncharacterized protein</fullName>
    </submittedName>
</protein>
<dbReference type="AlphaFoldDB" id="A0A1L9P4G9"/>
<dbReference type="VEuPathDB" id="FungiDB:ASPVEDRAFT_237297"/>
<evidence type="ECO:0000313" key="2">
    <source>
        <dbReference type="Proteomes" id="UP000184073"/>
    </source>
</evidence>
<organism evidence="1 2">
    <name type="scientific">Aspergillus versicolor CBS 583.65</name>
    <dbReference type="NCBI Taxonomy" id="1036611"/>
    <lineage>
        <taxon>Eukaryota</taxon>
        <taxon>Fungi</taxon>
        <taxon>Dikarya</taxon>
        <taxon>Ascomycota</taxon>
        <taxon>Pezizomycotina</taxon>
        <taxon>Eurotiomycetes</taxon>
        <taxon>Eurotiomycetidae</taxon>
        <taxon>Eurotiales</taxon>
        <taxon>Aspergillaceae</taxon>
        <taxon>Aspergillus</taxon>
        <taxon>Aspergillus subgen. Nidulantes</taxon>
    </lineage>
</organism>
<dbReference type="RefSeq" id="XP_040662178.1">
    <property type="nucleotide sequence ID" value="XM_040809580.1"/>
</dbReference>
<keyword evidence="2" id="KW-1185">Reference proteome</keyword>
<dbReference type="EMBL" id="KV878125">
    <property type="protein sequence ID" value="OJI96415.1"/>
    <property type="molecule type" value="Genomic_DNA"/>
</dbReference>
<proteinExistence type="predicted"/>
<dbReference type="Proteomes" id="UP000184073">
    <property type="component" value="Unassembled WGS sequence"/>
</dbReference>